<protein>
    <submittedName>
        <fullName evidence="1">Uncharacterized protein</fullName>
    </submittedName>
</protein>
<dbReference type="AlphaFoldDB" id="A0A367KII9"/>
<dbReference type="STRING" id="4846.A0A367KII9"/>
<name>A0A367KII9_RHIST</name>
<organism evidence="1 2">
    <name type="scientific">Rhizopus stolonifer</name>
    <name type="common">Rhizopus nigricans</name>
    <dbReference type="NCBI Taxonomy" id="4846"/>
    <lineage>
        <taxon>Eukaryota</taxon>
        <taxon>Fungi</taxon>
        <taxon>Fungi incertae sedis</taxon>
        <taxon>Mucoromycota</taxon>
        <taxon>Mucoromycotina</taxon>
        <taxon>Mucoromycetes</taxon>
        <taxon>Mucorales</taxon>
        <taxon>Mucorineae</taxon>
        <taxon>Rhizopodaceae</taxon>
        <taxon>Rhizopus</taxon>
    </lineage>
</organism>
<proteinExistence type="predicted"/>
<sequence length="413" mass="47430">KYYESQDRDILKLACAKKHDNWYTQYQPCRDLNQWVELPWSSFFDLKAVTDQFGIRIIERAWDHGWGVEEQKLSHLGLKQDQVIVVDANSFPSNGSDWELKEQISVVNIEQETQQSLTLKSPLKTLVTSEQLLNLKHRYIQFGSLVYGLRYQTNISKQQTALQKALRSTLFTSPNQYGIINNVARRIVQALGGTGKFNVIHMNLEAILRVELQNRASMSRENAEIDGKSFVDKTVYTDAEGIPLKGNELLKQLSNQDQSDLMSALVRELNGDMPINQAISAALPFQPSLLKDFLSVSSIKESRKDLLAACIDYRTRIDPRYPIYYLTNDVYEDIVAHPELFGPLTKTFPCTFTKHDIYEWGVVNANWANQINLLQDVDYEDILSPIVEILVAREAYSFFEVPTTKLTRLLSWH</sequence>
<dbReference type="EMBL" id="PJQM01001586">
    <property type="protein sequence ID" value="RCI01979.1"/>
    <property type="molecule type" value="Genomic_DNA"/>
</dbReference>
<gene>
    <name evidence="1" type="ORF">CU098_011723</name>
</gene>
<dbReference type="OrthoDB" id="2226733at2759"/>
<keyword evidence="2" id="KW-1185">Reference proteome</keyword>
<comment type="caution">
    <text evidence="1">The sequence shown here is derived from an EMBL/GenBank/DDBJ whole genome shotgun (WGS) entry which is preliminary data.</text>
</comment>
<evidence type="ECO:0000313" key="2">
    <source>
        <dbReference type="Proteomes" id="UP000253551"/>
    </source>
</evidence>
<dbReference type="Proteomes" id="UP000253551">
    <property type="component" value="Unassembled WGS sequence"/>
</dbReference>
<feature type="non-terminal residue" evidence="1">
    <location>
        <position position="1"/>
    </location>
</feature>
<evidence type="ECO:0000313" key="1">
    <source>
        <dbReference type="EMBL" id="RCI01979.1"/>
    </source>
</evidence>
<reference evidence="1 2" key="1">
    <citation type="journal article" date="2018" name="G3 (Bethesda)">
        <title>Phylogenetic and Phylogenomic Definition of Rhizopus Species.</title>
        <authorList>
            <person name="Gryganskyi A.P."/>
            <person name="Golan J."/>
            <person name="Dolatabadi S."/>
            <person name="Mondo S."/>
            <person name="Robb S."/>
            <person name="Idnurm A."/>
            <person name="Muszewska A."/>
            <person name="Steczkiewicz K."/>
            <person name="Masonjones S."/>
            <person name="Liao H.L."/>
            <person name="Gajdeczka M.T."/>
            <person name="Anike F."/>
            <person name="Vuek A."/>
            <person name="Anishchenko I.M."/>
            <person name="Voigt K."/>
            <person name="de Hoog G.S."/>
            <person name="Smith M.E."/>
            <person name="Heitman J."/>
            <person name="Vilgalys R."/>
            <person name="Stajich J.E."/>
        </authorList>
    </citation>
    <scope>NUCLEOTIDE SEQUENCE [LARGE SCALE GENOMIC DNA]</scope>
    <source>
        <strain evidence="1 2">LSU 92-RS-03</strain>
    </source>
</reference>
<accession>A0A367KII9</accession>